<protein>
    <submittedName>
        <fullName evidence="2">Uncharacterized protein</fullName>
    </submittedName>
</protein>
<feature type="transmembrane region" description="Helical" evidence="1">
    <location>
        <begin position="25"/>
        <end position="47"/>
    </location>
</feature>
<gene>
    <name evidence="2" type="ORF">LCGC14_1082610</name>
</gene>
<keyword evidence="1" id="KW-1133">Transmembrane helix</keyword>
<proteinExistence type="predicted"/>
<sequence>MKTLPIIIALLLTAAVIYTTIWNPILNGIIGFVLIFFAIFWLVWGILEIKVKRHYKQLQRFRWYNKMGLLESGYILEPKYATKYWRNLISEFLK</sequence>
<organism evidence="2">
    <name type="scientific">marine sediment metagenome</name>
    <dbReference type="NCBI Taxonomy" id="412755"/>
    <lineage>
        <taxon>unclassified sequences</taxon>
        <taxon>metagenomes</taxon>
        <taxon>ecological metagenomes</taxon>
    </lineage>
</organism>
<comment type="caution">
    <text evidence="2">The sequence shown here is derived from an EMBL/GenBank/DDBJ whole genome shotgun (WGS) entry which is preliminary data.</text>
</comment>
<dbReference type="EMBL" id="LAZR01004747">
    <property type="protein sequence ID" value="KKN05932.1"/>
    <property type="molecule type" value="Genomic_DNA"/>
</dbReference>
<keyword evidence="1" id="KW-0812">Transmembrane</keyword>
<dbReference type="AlphaFoldDB" id="A0A0F9N2I7"/>
<name>A0A0F9N2I7_9ZZZZ</name>
<accession>A0A0F9N2I7</accession>
<reference evidence="2" key="1">
    <citation type="journal article" date="2015" name="Nature">
        <title>Complex archaea that bridge the gap between prokaryotes and eukaryotes.</title>
        <authorList>
            <person name="Spang A."/>
            <person name="Saw J.H."/>
            <person name="Jorgensen S.L."/>
            <person name="Zaremba-Niedzwiedzka K."/>
            <person name="Martijn J."/>
            <person name="Lind A.E."/>
            <person name="van Eijk R."/>
            <person name="Schleper C."/>
            <person name="Guy L."/>
            <person name="Ettema T.J."/>
        </authorList>
    </citation>
    <scope>NUCLEOTIDE SEQUENCE</scope>
</reference>
<evidence type="ECO:0000256" key="1">
    <source>
        <dbReference type="SAM" id="Phobius"/>
    </source>
</evidence>
<keyword evidence="1" id="KW-0472">Membrane</keyword>
<evidence type="ECO:0000313" key="2">
    <source>
        <dbReference type="EMBL" id="KKN05932.1"/>
    </source>
</evidence>